<evidence type="ECO:0000256" key="1">
    <source>
        <dbReference type="SAM" id="Phobius"/>
    </source>
</evidence>
<dbReference type="Pfam" id="PF01569">
    <property type="entry name" value="PAP2"/>
    <property type="match status" value="1"/>
</dbReference>
<keyword evidence="1" id="KW-0472">Membrane</keyword>
<keyword evidence="1" id="KW-1133">Transmembrane helix</keyword>
<dbReference type="CDD" id="cd03392">
    <property type="entry name" value="PAP2_like_2"/>
    <property type="match status" value="1"/>
</dbReference>
<reference evidence="3" key="2">
    <citation type="journal article" date="2021" name="PeerJ">
        <title>Extensive microbial diversity within the chicken gut microbiome revealed by metagenomics and culture.</title>
        <authorList>
            <person name="Gilroy R."/>
            <person name="Ravi A."/>
            <person name="Getino M."/>
            <person name="Pursley I."/>
            <person name="Horton D.L."/>
            <person name="Alikhan N.F."/>
            <person name="Baker D."/>
            <person name="Gharbi K."/>
            <person name="Hall N."/>
            <person name="Watson M."/>
            <person name="Adriaenssens E.M."/>
            <person name="Foster-Nyarko E."/>
            <person name="Jarju S."/>
            <person name="Secka A."/>
            <person name="Antonio M."/>
            <person name="Oren A."/>
            <person name="Chaudhuri R.R."/>
            <person name="La Ragione R."/>
            <person name="Hildebrand F."/>
            <person name="Pallen M.J."/>
        </authorList>
    </citation>
    <scope>NUCLEOTIDE SEQUENCE</scope>
    <source>
        <strain evidence="3">ChiHjej12B11-29160</strain>
    </source>
</reference>
<dbReference type="Gene3D" id="1.20.144.10">
    <property type="entry name" value="Phosphatidic acid phosphatase type 2/haloperoxidase"/>
    <property type="match status" value="1"/>
</dbReference>
<feature type="transmembrane region" description="Helical" evidence="1">
    <location>
        <begin position="118"/>
        <end position="138"/>
    </location>
</feature>
<evidence type="ECO:0000313" key="4">
    <source>
        <dbReference type="Proteomes" id="UP000824078"/>
    </source>
</evidence>
<dbReference type="InterPro" id="IPR000326">
    <property type="entry name" value="PAP2/HPO"/>
</dbReference>
<protein>
    <submittedName>
        <fullName evidence="3">Phosphatase PAP2 family protein</fullName>
    </submittedName>
</protein>
<dbReference type="Proteomes" id="UP000824078">
    <property type="component" value="Unassembled WGS sequence"/>
</dbReference>
<accession>A0A9D1HZI1</accession>
<dbReference type="EMBL" id="DVMQ01000014">
    <property type="protein sequence ID" value="HIU24120.1"/>
    <property type="molecule type" value="Genomic_DNA"/>
</dbReference>
<dbReference type="AlphaFoldDB" id="A0A9D1HZI1"/>
<dbReference type="SUPFAM" id="SSF48317">
    <property type="entry name" value="Acid phosphatase/Vanadium-dependent haloperoxidase"/>
    <property type="match status" value="1"/>
</dbReference>
<organism evidence="3 4">
    <name type="scientific">Candidatus Coprovicinus avistercoris</name>
    <dbReference type="NCBI Taxonomy" id="2840754"/>
    <lineage>
        <taxon>Bacteria</taxon>
        <taxon>Bacillati</taxon>
        <taxon>Actinomycetota</taxon>
        <taxon>Coriobacteriia</taxon>
        <taxon>Coriobacteriales</taxon>
        <taxon>Coriobacteriaceae</taxon>
        <taxon>Coriobacteriaceae incertae sedis</taxon>
        <taxon>Candidatus Coprovicinus</taxon>
    </lineage>
</organism>
<reference evidence="3" key="1">
    <citation type="submission" date="2020-10" db="EMBL/GenBank/DDBJ databases">
        <authorList>
            <person name="Gilroy R."/>
        </authorList>
    </citation>
    <scope>NUCLEOTIDE SEQUENCE</scope>
    <source>
        <strain evidence="3">ChiHjej12B11-29160</strain>
    </source>
</reference>
<sequence length="247" mass="27890">MAEDKRVNNTGQGLQNVNVSENRRPHQIISEFLELLRANIRLVVAVIAVSIFLFLLSEVLQGELMRLDRIAISLFVMRLRTPWLTPIMEAFSALATPVVLLVLLLVVIAFAPGRAPGWCCTINLVLVVLLNQILKFIVQRPRPEGFRLAVVSGFSFPSGHSMVAMAFFGLLAWFVWRYEKNRWMRNLLVIAFSIVILMIGISRVYLGVHYASDVLAGFCVSLVWLTLYTRLAVPVFLRDKPAISNDH</sequence>
<dbReference type="PANTHER" id="PTHR14969:SF13">
    <property type="entry name" value="AT30094P"/>
    <property type="match status" value="1"/>
</dbReference>
<feature type="transmembrane region" description="Helical" evidence="1">
    <location>
        <begin position="90"/>
        <end position="111"/>
    </location>
</feature>
<feature type="domain" description="Phosphatidic acid phosphatase type 2/haloperoxidase" evidence="2">
    <location>
        <begin position="119"/>
        <end position="229"/>
    </location>
</feature>
<evidence type="ECO:0000259" key="2">
    <source>
        <dbReference type="SMART" id="SM00014"/>
    </source>
</evidence>
<dbReference type="PANTHER" id="PTHR14969">
    <property type="entry name" value="SPHINGOSINE-1-PHOSPHATE PHOSPHOHYDROLASE"/>
    <property type="match status" value="1"/>
</dbReference>
<feature type="transmembrane region" description="Helical" evidence="1">
    <location>
        <begin position="214"/>
        <end position="237"/>
    </location>
</feature>
<gene>
    <name evidence="3" type="ORF">IAD17_04295</name>
</gene>
<feature type="transmembrane region" description="Helical" evidence="1">
    <location>
        <begin position="158"/>
        <end position="176"/>
    </location>
</feature>
<comment type="caution">
    <text evidence="3">The sequence shown here is derived from an EMBL/GenBank/DDBJ whole genome shotgun (WGS) entry which is preliminary data.</text>
</comment>
<keyword evidence="1" id="KW-0812">Transmembrane</keyword>
<dbReference type="InterPro" id="IPR036938">
    <property type="entry name" value="PAP2/HPO_sf"/>
</dbReference>
<proteinExistence type="predicted"/>
<dbReference type="SMART" id="SM00014">
    <property type="entry name" value="acidPPc"/>
    <property type="match status" value="1"/>
</dbReference>
<feature type="transmembrane region" description="Helical" evidence="1">
    <location>
        <begin position="38"/>
        <end position="57"/>
    </location>
</feature>
<evidence type="ECO:0000313" key="3">
    <source>
        <dbReference type="EMBL" id="HIU24120.1"/>
    </source>
</evidence>
<name>A0A9D1HZI1_9ACTN</name>
<feature type="transmembrane region" description="Helical" evidence="1">
    <location>
        <begin position="188"/>
        <end position="208"/>
    </location>
</feature>